<evidence type="ECO:0000256" key="10">
    <source>
        <dbReference type="ARBA" id="ARBA00022980"/>
    </source>
</evidence>
<comment type="similarity">
    <text evidence="5">Belongs to the universal ribosomal protein uL18 family.</text>
</comment>
<accession>A0A8S2B098</accession>
<comment type="function">
    <text evidence="1">Putative gamma-glutamylcyclotransferase.</text>
</comment>
<evidence type="ECO:0000256" key="7">
    <source>
        <dbReference type="ARBA" id="ARBA00011113"/>
    </source>
</evidence>
<evidence type="ECO:0000313" key="18">
    <source>
        <dbReference type="EMBL" id="CAE6204934.1"/>
    </source>
</evidence>
<keyword evidence="11" id="KW-0687">Ribonucleoprotein</keyword>
<dbReference type="GO" id="GO:0005730">
    <property type="term" value="C:nucleolus"/>
    <property type="evidence" value="ECO:0007669"/>
    <property type="project" value="UniProtKB-SubCell"/>
</dbReference>
<sequence length="504" mass="57679">MSSSDSPQLHNIFVYGSFQEPEVIHVMLDRIPEIVSATLHGFQRYRLKGRLYPCIIPSENGEVHGKVLMGLTNDELENVDWVEGNEYERVTVEVVRKDNSEKMTVETYPWINKNDPDIGGEWDFEEWKRLHMKKFIEAFTEIMERKRNPLGKGRDDFSHVLKEDDSGNAPSAQENSRVLSYKLDLALGLAPLAFLCHSSSQQTMVFVKSSKSNAYFKRYQVKFRRRRDGKTDYRARIRLINQDKNKYNTPKYRFVVRFTNKDIVAQIVSASIAGDIVKASAYAHELPQYGLTVGLTNYAAAYCTGLLLARRVLKMLEMDDEYEGNVEATGEDFSVEPTDSRRPFRALLDVGLIRTTTGNRVFGALKGALDGGLDIPHSDKRFAGFNKENKQLDAEIHRNYIYGGHVSNYMKLLGEDEPEKLQTHFSAYIKKGVEAESIEEMYKKVHAAIRADPNPKKTEKPAPKEHKRYNLKKLTYEERKNKLIERVKALNGAGGDDDDEDDEE</sequence>
<name>A0A8S2B098_ARAAE</name>
<evidence type="ECO:0000256" key="1">
    <source>
        <dbReference type="ARBA" id="ARBA00002782"/>
    </source>
</evidence>
<keyword evidence="8" id="KW-0963">Cytoplasm</keyword>
<dbReference type="PANTHER" id="PTHR23410">
    <property type="entry name" value="RIBOSOMAL PROTEIN L5-RELATED"/>
    <property type="match status" value="1"/>
</dbReference>
<dbReference type="GO" id="GO:0009965">
    <property type="term" value="P:leaf morphogenesis"/>
    <property type="evidence" value="ECO:0007669"/>
    <property type="project" value="UniProtKB-ARBA"/>
</dbReference>
<protein>
    <recommendedName>
        <fullName evidence="13">Putative gamma-glutamylcyclotransferase</fullName>
    </recommendedName>
</protein>
<dbReference type="InterPro" id="IPR036568">
    <property type="entry name" value="GGCT-like_sf"/>
</dbReference>
<dbReference type="GO" id="GO:0000027">
    <property type="term" value="P:ribosomal large subunit assembly"/>
    <property type="evidence" value="ECO:0007669"/>
    <property type="project" value="TreeGrafter"/>
</dbReference>
<dbReference type="Pfam" id="PF14204">
    <property type="entry name" value="Ribosomal_L18_c"/>
    <property type="match status" value="1"/>
</dbReference>
<evidence type="ECO:0000256" key="8">
    <source>
        <dbReference type="ARBA" id="ARBA00022490"/>
    </source>
</evidence>
<dbReference type="GO" id="GO:0051301">
    <property type="term" value="P:cell division"/>
    <property type="evidence" value="ECO:0007669"/>
    <property type="project" value="UniProtKB-ARBA"/>
</dbReference>
<dbReference type="SUPFAM" id="SSF53137">
    <property type="entry name" value="Translational machinery components"/>
    <property type="match status" value="1"/>
</dbReference>
<dbReference type="InterPro" id="IPR057268">
    <property type="entry name" value="Ribosomal_L18"/>
</dbReference>
<dbReference type="GO" id="GO:0008097">
    <property type="term" value="F:5S rRNA binding"/>
    <property type="evidence" value="ECO:0007669"/>
    <property type="project" value="InterPro"/>
</dbReference>
<dbReference type="EMBL" id="LR999457">
    <property type="protein sequence ID" value="CAE6204934.1"/>
    <property type="molecule type" value="Genomic_DNA"/>
</dbReference>
<keyword evidence="12" id="KW-0012">Acyltransferase</keyword>
<dbReference type="GO" id="GO:0009955">
    <property type="term" value="P:adaxial/abaxial pattern specification"/>
    <property type="evidence" value="ECO:0007669"/>
    <property type="project" value="UniProtKB-ARBA"/>
</dbReference>
<proteinExistence type="inferred from homology"/>
<dbReference type="AlphaFoldDB" id="A0A8S2B098"/>
<evidence type="ECO:0000256" key="6">
    <source>
        <dbReference type="ARBA" id="ARBA00008861"/>
    </source>
</evidence>
<dbReference type="SUPFAM" id="SSF110857">
    <property type="entry name" value="Gamma-glutamyl cyclotransferase-like"/>
    <property type="match status" value="1"/>
</dbReference>
<keyword evidence="19" id="KW-1185">Reference proteome</keyword>
<comment type="function">
    <text evidence="14">Component of the ribosome, a large ribonucleoprotein complex responsible for the synthesis of proteins in the cell. The small ribosomal subunit (SSU) binds messenger RNAs (mRNAs) and translates the encoded message by selecting cognate aminoacyl-transfer RNA (tRNA) molecules. The large subunit (LSU) contains the ribosomal catalytic site termed the peptidyl transferase center (PTC), which catalyzes the formation of peptide bonds, thereby polymerizing the amino acids delivered by tRNAs into a polypeptide chain. The nascent polypeptides leave the ribosome through a tunnel in the LSU and interact with protein factors that function in enzymatic processing, targeting, and the membrane insertion of nascent chains at the exit of the ribosomal tunnel. Seems involved in the regulation of cell proliferation. Essential in leaf polarity establishment, probably having a role for translation in leaf dorsoventral patterning to specify leaf adaxial identity.</text>
</comment>
<evidence type="ECO:0000256" key="4">
    <source>
        <dbReference type="ARBA" id="ARBA00004642"/>
    </source>
</evidence>
<dbReference type="PRINTS" id="PR00058">
    <property type="entry name" value="RIBOSOMALL5"/>
</dbReference>
<dbReference type="Proteomes" id="UP000682877">
    <property type="component" value="Chromosome 7"/>
</dbReference>
<dbReference type="PANTHER" id="PTHR23410:SF35">
    <property type="entry name" value="LARGE RIBOSOMAL SUBUNIT PROTEIN UL18Y-RELATED"/>
    <property type="match status" value="1"/>
</dbReference>
<evidence type="ECO:0000256" key="12">
    <source>
        <dbReference type="ARBA" id="ARBA00023315"/>
    </source>
</evidence>
<evidence type="ECO:0000259" key="16">
    <source>
        <dbReference type="Pfam" id="PF06094"/>
    </source>
</evidence>
<feature type="region of interest" description="Disordered" evidence="15">
    <location>
        <begin position="449"/>
        <end position="469"/>
    </location>
</feature>
<dbReference type="HAMAP" id="MF_01337_A">
    <property type="entry name" value="Ribosomal_uL18_A"/>
    <property type="match status" value="1"/>
</dbReference>
<dbReference type="Gene3D" id="3.10.490.10">
    <property type="entry name" value="Gamma-glutamyl cyclotransferase-like"/>
    <property type="match status" value="1"/>
</dbReference>
<feature type="compositionally biased region" description="Basic and acidic residues" evidence="15">
    <location>
        <begin position="453"/>
        <end position="464"/>
    </location>
</feature>
<evidence type="ECO:0000256" key="5">
    <source>
        <dbReference type="ARBA" id="ARBA00007116"/>
    </source>
</evidence>
<dbReference type="Pfam" id="PF06094">
    <property type="entry name" value="GGACT"/>
    <property type="match status" value="1"/>
</dbReference>
<feature type="domain" description="Large ribosomal subunit protein uL18 C-terminal eukaryotes" evidence="17">
    <location>
        <begin position="438"/>
        <end position="491"/>
    </location>
</feature>
<feature type="domain" description="Gamma-glutamylcyclotransferase AIG2-like" evidence="16">
    <location>
        <begin position="12"/>
        <end position="123"/>
    </location>
</feature>
<evidence type="ECO:0000313" key="19">
    <source>
        <dbReference type="Proteomes" id="UP000682877"/>
    </source>
</evidence>
<dbReference type="Pfam" id="PF17144">
    <property type="entry name" value="Ribosomal_L5e"/>
    <property type="match status" value="1"/>
</dbReference>
<dbReference type="FunFam" id="3.30.420.100:FF:000002">
    <property type="entry name" value="60S ribosomal protein L5"/>
    <property type="match status" value="1"/>
</dbReference>
<keyword evidence="9" id="KW-0808">Transferase</keyword>
<comment type="similarity">
    <text evidence="6">Belongs to the gamma-glutamylcyclotransferase family.</text>
</comment>
<dbReference type="InterPro" id="IPR009288">
    <property type="entry name" value="AIG2-like_dom"/>
</dbReference>
<evidence type="ECO:0000259" key="17">
    <source>
        <dbReference type="Pfam" id="PF14204"/>
    </source>
</evidence>
<organism evidence="18 19">
    <name type="scientific">Arabidopsis arenosa</name>
    <name type="common">Sand rock-cress</name>
    <name type="synonym">Cardaminopsis arenosa</name>
    <dbReference type="NCBI Taxonomy" id="38785"/>
    <lineage>
        <taxon>Eukaryota</taxon>
        <taxon>Viridiplantae</taxon>
        <taxon>Streptophyta</taxon>
        <taxon>Embryophyta</taxon>
        <taxon>Tracheophyta</taxon>
        <taxon>Spermatophyta</taxon>
        <taxon>Magnoliopsida</taxon>
        <taxon>eudicotyledons</taxon>
        <taxon>Gunneridae</taxon>
        <taxon>Pentapetalae</taxon>
        <taxon>rosids</taxon>
        <taxon>malvids</taxon>
        <taxon>Brassicales</taxon>
        <taxon>Brassicaceae</taxon>
        <taxon>Camelineae</taxon>
        <taxon>Arabidopsis</taxon>
    </lineage>
</organism>
<dbReference type="InterPro" id="IPR013024">
    <property type="entry name" value="GGCT-like"/>
</dbReference>
<dbReference type="InterPro" id="IPR005485">
    <property type="entry name" value="Rbsml_uL18_euk_arch"/>
</dbReference>
<reference evidence="18" key="1">
    <citation type="submission" date="2021-01" db="EMBL/GenBank/DDBJ databases">
        <authorList>
            <person name="Bezrukov I."/>
        </authorList>
    </citation>
    <scope>NUCLEOTIDE SEQUENCE</scope>
</reference>
<dbReference type="GO" id="GO:0006412">
    <property type="term" value="P:translation"/>
    <property type="evidence" value="ECO:0007669"/>
    <property type="project" value="InterPro"/>
</dbReference>
<dbReference type="GO" id="GO:0022625">
    <property type="term" value="C:cytosolic large ribosomal subunit"/>
    <property type="evidence" value="ECO:0007669"/>
    <property type="project" value="TreeGrafter"/>
</dbReference>
<evidence type="ECO:0000256" key="13">
    <source>
        <dbReference type="ARBA" id="ARBA00030602"/>
    </source>
</evidence>
<evidence type="ECO:0000256" key="14">
    <source>
        <dbReference type="ARBA" id="ARBA00058950"/>
    </source>
</evidence>
<dbReference type="CDD" id="cd00432">
    <property type="entry name" value="Ribosomal_L18_L5e"/>
    <property type="match status" value="1"/>
</dbReference>
<dbReference type="GO" id="GO:0005654">
    <property type="term" value="C:nucleoplasm"/>
    <property type="evidence" value="ECO:0007669"/>
    <property type="project" value="UniProtKB-SubCell"/>
</dbReference>
<evidence type="ECO:0000256" key="2">
    <source>
        <dbReference type="ARBA" id="ARBA00004496"/>
    </source>
</evidence>
<keyword evidence="10" id="KW-0689">Ribosomal protein</keyword>
<feature type="compositionally biased region" description="Basic and acidic residues" evidence="15">
    <location>
        <begin position="153"/>
        <end position="165"/>
    </location>
</feature>
<dbReference type="GO" id="GO:0016746">
    <property type="term" value="F:acyltransferase activity"/>
    <property type="evidence" value="ECO:0007669"/>
    <property type="project" value="UniProtKB-KW"/>
</dbReference>
<dbReference type="FunFam" id="3.10.490.10:FF:000022">
    <property type="entry name" value="Protein AIG2 B"/>
    <property type="match status" value="1"/>
</dbReference>
<dbReference type="InterPro" id="IPR025607">
    <property type="entry name" value="Ribosomal_uL18_C_euk"/>
</dbReference>
<dbReference type="GO" id="GO:0003735">
    <property type="term" value="F:structural constituent of ribosome"/>
    <property type="evidence" value="ECO:0007669"/>
    <property type="project" value="InterPro"/>
</dbReference>
<evidence type="ECO:0000256" key="15">
    <source>
        <dbReference type="SAM" id="MobiDB-lite"/>
    </source>
</evidence>
<dbReference type="Gene3D" id="3.30.420.100">
    <property type="match status" value="1"/>
</dbReference>
<evidence type="ECO:0000256" key="9">
    <source>
        <dbReference type="ARBA" id="ARBA00022679"/>
    </source>
</evidence>
<evidence type="ECO:0000256" key="3">
    <source>
        <dbReference type="ARBA" id="ARBA00004604"/>
    </source>
</evidence>
<dbReference type="Gene3D" id="6.10.250.210">
    <property type="match status" value="1"/>
</dbReference>
<comment type="subcellular location">
    <subcellularLocation>
        <location evidence="2">Cytoplasm</location>
    </subcellularLocation>
    <subcellularLocation>
        <location evidence="3">Nucleus</location>
        <location evidence="3">Nucleolus</location>
    </subcellularLocation>
    <subcellularLocation>
        <location evidence="4">Nucleus</location>
        <location evidence="4">Nucleoplasm</location>
    </subcellularLocation>
</comment>
<feature type="region of interest" description="Disordered" evidence="15">
    <location>
        <begin position="153"/>
        <end position="173"/>
    </location>
</feature>
<comment type="subunit">
    <text evidence="7">Component of the large ribosomal subunit (LSU).</text>
</comment>
<dbReference type="CDD" id="cd06661">
    <property type="entry name" value="GGCT_like"/>
    <property type="match status" value="1"/>
</dbReference>
<gene>
    <name evidence="18" type="ORF">AARE701A_LOCUS20084</name>
</gene>
<evidence type="ECO:0000256" key="11">
    <source>
        <dbReference type="ARBA" id="ARBA00023274"/>
    </source>
</evidence>